<keyword evidence="4" id="KW-1185">Reference proteome</keyword>
<dbReference type="InterPro" id="IPR006221">
    <property type="entry name" value="TrpG/PapA_dom"/>
</dbReference>
<dbReference type="RefSeq" id="WP_344794384.1">
    <property type="nucleotide sequence ID" value="NZ_BAABBN010000002.1"/>
</dbReference>
<dbReference type="PANTHER" id="PTHR43418">
    <property type="entry name" value="MULTIFUNCTIONAL TRYPTOPHAN BIOSYNTHESIS PROTEIN-RELATED"/>
    <property type="match status" value="1"/>
</dbReference>
<dbReference type="PANTHER" id="PTHR43418:SF4">
    <property type="entry name" value="MULTIFUNCTIONAL TRYPTOPHAN BIOSYNTHESIS PROTEIN"/>
    <property type="match status" value="1"/>
</dbReference>
<dbReference type="PRINTS" id="PR00096">
    <property type="entry name" value="GATASE"/>
</dbReference>
<reference evidence="4" key="1">
    <citation type="journal article" date="2019" name="Int. J. Syst. Evol. Microbiol.">
        <title>The Global Catalogue of Microorganisms (GCM) 10K type strain sequencing project: providing services to taxonomists for standard genome sequencing and annotation.</title>
        <authorList>
            <consortium name="The Broad Institute Genomics Platform"/>
            <consortium name="The Broad Institute Genome Sequencing Center for Infectious Disease"/>
            <person name="Wu L."/>
            <person name="Ma J."/>
        </authorList>
    </citation>
    <scope>NUCLEOTIDE SEQUENCE [LARGE SCALE GENOMIC DNA]</scope>
    <source>
        <strain evidence="4">JCM 17551</strain>
    </source>
</reference>
<evidence type="ECO:0000313" key="4">
    <source>
        <dbReference type="Proteomes" id="UP001501565"/>
    </source>
</evidence>
<dbReference type="Pfam" id="PF00117">
    <property type="entry name" value="GATase"/>
    <property type="match status" value="1"/>
</dbReference>
<dbReference type="PRINTS" id="PR00097">
    <property type="entry name" value="ANTSNTHASEII"/>
</dbReference>
<dbReference type="EMBL" id="BAABBN010000002">
    <property type="protein sequence ID" value="GAA3910296.1"/>
    <property type="molecule type" value="Genomic_DNA"/>
</dbReference>
<name>A0ABP7LYM9_9GAMM</name>
<gene>
    <name evidence="3" type="ORF">GCM10022277_01200</name>
</gene>
<dbReference type="PROSITE" id="PS51273">
    <property type="entry name" value="GATASE_TYPE_1"/>
    <property type="match status" value="1"/>
</dbReference>
<keyword evidence="1" id="KW-0315">Glutamine amidotransferase</keyword>
<sequence>MLVMIDNYDSFTYNVVQYFGELGVEVAVYRNDEITVSEIEKLNPEYLVISPGPCTPQEAGISVEAIRYFAGKLPILGICLGHQSIAQAFDGKVVRAKEVMHGKTSMIYHQNEGVFLGLNLPFEATRYHSLVIDQDQLPDCLEVTAWTANDDGSVAEIMGVRHKTLSVEGVQFHPESILTQQGHDMLKNFLSNSKNNSLVSGEIKGST</sequence>
<accession>A0ABP7LYM9</accession>
<dbReference type="InterPro" id="IPR050472">
    <property type="entry name" value="Anth_synth/Amidotransfase"/>
</dbReference>
<evidence type="ECO:0000256" key="1">
    <source>
        <dbReference type="ARBA" id="ARBA00022962"/>
    </source>
</evidence>
<dbReference type="Proteomes" id="UP001501565">
    <property type="component" value="Unassembled WGS sequence"/>
</dbReference>
<comment type="caution">
    <text evidence="3">The sequence shown here is derived from an EMBL/GenBank/DDBJ whole genome shotgun (WGS) entry which is preliminary data.</text>
</comment>
<protein>
    <submittedName>
        <fullName evidence="3">Aminodeoxychorismate/anthranilate synthase component II</fullName>
    </submittedName>
</protein>
<evidence type="ECO:0000259" key="2">
    <source>
        <dbReference type="Pfam" id="PF00117"/>
    </source>
</evidence>
<organism evidence="3 4">
    <name type="scientific">Litoribacillus peritrichatus</name>
    <dbReference type="NCBI Taxonomy" id="718191"/>
    <lineage>
        <taxon>Bacteria</taxon>
        <taxon>Pseudomonadati</taxon>
        <taxon>Pseudomonadota</taxon>
        <taxon>Gammaproteobacteria</taxon>
        <taxon>Oceanospirillales</taxon>
        <taxon>Oceanospirillaceae</taxon>
        <taxon>Litoribacillus</taxon>
    </lineage>
</organism>
<dbReference type="SUPFAM" id="SSF52317">
    <property type="entry name" value="Class I glutamine amidotransferase-like"/>
    <property type="match status" value="1"/>
</dbReference>
<dbReference type="CDD" id="cd01743">
    <property type="entry name" value="GATase1_Anthranilate_Synthase"/>
    <property type="match status" value="1"/>
</dbReference>
<dbReference type="NCBIfam" id="TIGR00566">
    <property type="entry name" value="trpG_papA"/>
    <property type="match status" value="1"/>
</dbReference>
<evidence type="ECO:0000313" key="3">
    <source>
        <dbReference type="EMBL" id="GAA3910296.1"/>
    </source>
</evidence>
<dbReference type="InterPro" id="IPR029062">
    <property type="entry name" value="Class_I_gatase-like"/>
</dbReference>
<feature type="domain" description="Glutamine amidotransferase" evidence="2">
    <location>
        <begin position="3"/>
        <end position="190"/>
    </location>
</feature>
<proteinExistence type="predicted"/>
<dbReference type="InterPro" id="IPR017926">
    <property type="entry name" value="GATASE"/>
</dbReference>
<dbReference type="PRINTS" id="PR00099">
    <property type="entry name" value="CPSGATASE"/>
</dbReference>
<dbReference type="Gene3D" id="3.40.50.880">
    <property type="match status" value="1"/>
</dbReference>